<evidence type="ECO:0000259" key="6">
    <source>
        <dbReference type="PROSITE" id="PS51443"/>
    </source>
</evidence>
<feature type="signal peptide" evidence="5">
    <location>
        <begin position="1"/>
        <end position="22"/>
    </location>
</feature>
<dbReference type="PANTHER" id="PTHR33447:SF20">
    <property type="entry name" value="GLUTATHIONE GAMMA-GLUTAMYLCYSTEINYLTRANSFERASE"/>
    <property type="match status" value="1"/>
</dbReference>
<proteinExistence type="predicted"/>
<dbReference type="Gene3D" id="3.90.70.30">
    <property type="entry name" value="Phytochelatin synthase, N-terminal domain"/>
    <property type="match status" value="1"/>
</dbReference>
<dbReference type="EMBL" id="JAUSWJ010000001">
    <property type="protein sequence ID" value="MDQ0518328.1"/>
    <property type="molecule type" value="Genomic_DNA"/>
</dbReference>
<dbReference type="EC" id="2.3.2.15" evidence="1"/>
<keyword evidence="4" id="KW-0479">Metal-binding</keyword>
<accession>A0ABU0MBM9</accession>
<keyword evidence="2" id="KW-0104">Cadmium</keyword>
<dbReference type="Pfam" id="PF05023">
    <property type="entry name" value="Phytochelatin"/>
    <property type="match status" value="1"/>
</dbReference>
<dbReference type="InterPro" id="IPR040409">
    <property type="entry name" value="PCS-like"/>
</dbReference>
<dbReference type="RefSeq" id="WP_266283806.1">
    <property type="nucleotide sequence ID" value="NZ_JAPKNF010000003.1"/>
</dbReference>
<keyword evidence="5" id="KW-0732">Signal</keyword>
<organism evidence="7 8">
    <name type="scientific">Kaistia geumhonensis</name>
    <dbReference type="NCBI Taxonomy" id="410839"/>
    <lineage>
        <taxon>Bacteria</taxon>
        <taxon>Pseudomonadati</taxon>
        <taxon>Pseudomonadota</taxon>
        <taxon>Alphaproteobacteria</taxon>
        <taxon>Hyphomicrobiales</taxon>
        <taxon>Kaistiaceae</taxon>
        <taxon>Kaistia</taxon>
    </lineage>
</organism>
<dbReference type="SUPFAM" id="SSF54001">
    <property type="entry name" value="Cysteine proteinases"/>
    <property type="match status" value="1"/>
</dbReference>
<gene>
    <name evidence="7" type="ORF">QO015_003941</name>
</gene>
<dbReference type="PROSITE" id="PS51443">
    <property type="entry name" value="PCS"/>
    <property type="match status" value="1"/>
</dbReference>
<dbReference type="PANTHER" id="PTHR33447">
    <property type="entry name" value="GLUTATHIONE GAMMA-GLUTAMYLCYSTEINYLTRANSFERASE"/>
    <property type="match status" value="1"/>
</dbReference>
<dbReference type="InterPro" id="IPR007719">
    <property type="entry name" value="PCS_N"/>
</dbReference>
<evidence type="ECO:0000313" key="7">
    <source>
        <dbReference type="EMBL" id="MDQ0518328.1"/>
    </source>
</evidence>
<dbReference type="InterPro" id="IPR038156">
    <property type="entry name" value="PCS_N_sf"/>
</dbReference>
<feature type="domain" description="Peptidase C83" evidence="6">
    <location>
        <begin position="15"/>
        <end position="240"/>
    </location>
</feature>
<comment type="caution">
    <text evidence="7">The sequence shown here is derived from an EMBL/GenBank/DDBJ whole genome shotgun (WGS) entry which is preliminary data.</text>
</comment>
<dbReference type="InterPro" id="IPR038765">
    <property type="entry name" value="Papain-like_cys_pep_sf"/>
</dbReference>
<evidence type="ECO:0000256" key="1">
    <source>
        <dbReference type="ARBA" id="ARBA00012468"/>
    </source>
</evidence>
<name>A0ABU0MBM9_9HYPH</name>
<protein>
    <recommendedName>
        <fullName evidence="1">glutathione gamma-glutamylcysteinyltransferase</fullName>
        <ecNumber evidence="1">2.3.2.15</ecNumber>
    </recommendedName>
</protein>
<evidence type="ECO:0000313" key="8">
    <source>
        <dbReference type="Proteomes" id="UP001223743"/>
    </source>
</evidence>
<evidence type="ECO:0000256" key="4">
    <source>
        <dbReference type="ARBA" id="ARBA00022723"/>
    </source>
</evidence>
<dbReference type="Proteomes" id="UP001223743">
    <property type="component" value="Unassembled WGS sequence"/>
</dbReference>
<sequence length="240" mass="25959">MLRRIAASLIVLTSLVTGFASADTLPLPPSLVDGASDAGATLLVESEAREAYFPLAANFLTQKNQAFCGVASMVMILNALRVPAPEVPEYLPYRTFTQDNVLNASTEAIVPQATILQKGMTLDQLGAVFAVKPVTVTVRHAADSSLEDFRREARDALGTKDRFVVVNYLRKVMGQQTGGHFSPLAAYDAETDRFLILDVARYKYPPVWVTAADLFAAMDTPDSDNAGLTRGYLLVSAKTI</sequence>
<keyword evidence="8" id="KW-1185">Reference proteome</keyword>
<evidence type="ECO:0000256" key="2">
    <source>
        <dbReference type="ARBA" id="ARBA00022539"/>
    </source>
</evidence>
<evidence type="ECO:0000256" key="3">
    <source>
        <dbReference type="ARBA" id="ARBA00022679"/>
    </source>
</evidence>
<reference evidence="7 8" key="1">
    <citation type="submission" date="2023-07" db="EMBL/GenBank/DDBJ databases">
        <title>Genomic Encyclopedia of Type Strains, Phase IV (KMG-IV): sequencing the most valuable type-strain genomes for metagenomic binning, comparative biology and taxonomic classification.</title>
        <authorList>
            <person name="Goeker M."/>
        </authorList>
    </citation>
    <scope>NUCLEOTIDE SEQUENCE [LARGE SCALE GENOMIC DNA]</scope>
    <source>
        <strain evidence="7 8">B1-1</strain>
    </source>
</reference>
<feature type="chain" id="PRO_5046942941" description="glutathione gamma-glutamylcysteinyltransferase" evidence="5">
    <location>
        <begin position="23"/>
        <end position="240"/>
    </location>
</feature>
<keyword evidence="3" id="KW-0808">Transferase</keyword>
<evidence type="ECO:0000256" key="5">
    <source>
        <dbReference type="SAM" id="SignalP"/>
    </source>
</evidence>